<dbReference type="PANTHER" id="PTHR12080">
    <property type="entry name" value="SIGNALING LYMPHOCYTIC ACTIVATION MOLECULE"/>
    <property type="match status" value="1"/>
</dbReference>
<evidence type="ECO:0000256" key="2">
    <source>
        <dbReference type="ARBA" id="ARBA00022729"/>
    </source>
</evidence>
<feature type="region of interest" description="Disordered" evidence="5">
    <location>
        <begin position="297"/>
        <end position="353"/>
    </location>
</feature>
<feature type="domain" description="Immunoglobulin" evidence="6">
    <location>
        <begin position="143"/>
        <end position="214"/>
    </location>
</feature>
<dbReference type="EMBL" id="KN125499">
    <property type="protein sequence ID" value="KFO18139.1"/>
    <property type="molecule type" value="Genomic_DNA"/>
</dbReference>
<dbReference type="InterPro" id="IPR015631">
    <property type="entry name" value="CD2/SLAM_rcpt"/>
</dbReference>
<dbReference type="SUPFAM" id="SSF48726">
    <property type="entry name" value="Immunoglobulin"/>
    <property type="match status" value="1"/>
</dbReference>
<dbReference type="PANTHER" id="PTHR12080:SF18">
    <property type="entry name" value="SLAM FAMILY MEMBER 9"/>
    <property type="match status" value="1"/>
</dbReference>
<keyword evidence="2" id="KW-0732">Signal</keyword>
<organism evidence="7 8">
    <name type="scientific">Fukomys damarensis</name>
    <name type="common">Damaraland mole rat</name>
    <name type="synonym">Cryptomys damarensis</name>
    <dbReference type="NCBI Taxonomy" id="885580"/>
    <lineage>
        <taxon>Eukaryota</taxon>
        <taxon>Metazoa</taxon>
        <taxon>Chordata</taxon>
        <taxon>Craniata</taxon>
        <taxon>Vertebrata</taxon>
        <taxon>Euteleostomi</taxon>
        <taxon>Mammalia</taxon>
        <taxon>Eutheria</taxon>
        <taxon>Euarchontoglires</taxon>
        <taxon>Glires</taxon>
        <taxon>Rodentia</taxon>
        <taxon>Hystricomorpha</taxon>
        <taxon>Bathyergidae</taxon>
        <taxon>Fukomys</taxon>
    </lineage>
</organism>
<gene>
    <name evidence="7" type="ORF">H920_20474</name>
</gene>
<accession>A0A091CI99</accession>
<evidence type="ECO:0000256" key="1">
    <source>
        <dbReference type="ARBA" id="ARBA00004370"/>
    </source>
</evidence>
<comment type="subcellular location">
    <subcellularLocation>
        <location evidence="1">Membrane</location>
    </subcellularLocation>
</comment>
<dbReference type="SMART" id="SM00409">
    <property type="entry name" value="IG"/>
    <property type="match status" value="2"/>
</dbReference>
<reference evidence="7 8" key="1">
    <citation type="submission" date="2013-11" db="EMBL/GenBank/DDBJ databases">
        <title>The Damaraland mole rat (Fukomys damarensis) genome and evolution of African mole rats.</title>
        <authorList>
            <person name="Gladyshev V.N."/>
            <person name="Fang X."/>
        </authorList>
    </citation>
    <scope>NUCLEOTIDE SEQUENCE [LARGE SCALE GENOMIC DNA]</scope>
    <source>
        <tissue evidence="7">Liver</tissue>
    </source>
</reference>
<dbReference type="Proteomes" id="UP000028990">
    <property type="component" value="Unassembled WGS sequence"/>
</dbReference>
<dbReference type="InterPro" id="IPR036179">
    <property type="entry name" value="Ig-like_dom_sf"/>
</dbReference>
<dbReference type="AlphaFoldDB" id="A0A091CI99"/>
<evidence type="ECO:0000256" key="3">
    <source>
        <dbReference type="ARBA" id="ARBA00023136"/>
    </source>
</evidence>
<dbReference type="InterPro" id="IPR003599">
    <property type="entry name" value="Ig_sub"/>
</dbReference>
<name>A0A091CI99_FUKDA</name>
<evidence type="ECO:0000256" key="4">
    <source>
        <dbReference type="ARBA" id="ARBA00023180"/>
    </source>
</evidence>
<evidence type="ECO:0000313" key="8">
    <source>
        <dbReference type="Proteomes" id="UP000028990"/>
    </source>
</evidence>
<evidence type="ECO:0000256" key="5">
    <source>
        <dbReference type="SAM" id="MobiDB-lite"/>
    </source>
</evidence>
<dbReference type="GO" id="GO:0009897">
    <property type="term" value="C:external side of plasma membrane"/>
    <property type="evidence" value="ECO:0007669"/>
    <property type="project" value="TreeGrafter"/>
</dbReference>
<dbReference type="eggNOG" id="ENOG502SGRG">
    <property type="taxonomic scope" value="Eukaryota"/>
</dbReference>
<evidence type="ECO:0000259" key="6">
    <source>
        <dbReference type="SMART" id="SM00409"/>
    </source>
</evidence>
<dbReference type="InterPro" id="IPR013783">
    <property type="entry name" value="Ig-like_fold"/>
</dbReference>
<proteinExistence type="predicted"/>
<sequence>MNGVMTPLELGASGKDADPTVVSGILGSSVTLSLNVSRETDIEHVSRTGHQNALVFALPKECPVFMDKSYKGQLDIDGWSFSLHLRNLTQKDAGPYKAQINQHNSSDTIEKEFILYVYEGQRRVCSGQIMVAQDTKKVVRVFNTSVISKEKEAATADLPAKPQGHNESRVSISSQDYSLKISRLKMEDAGPYRAYVCSEASEVPSMKHVTLLIYRKLKKPKITWSPLSPKDGICRANLTCSVEDGGDTVTYTWTFQKGVAVSPEGSYHIVSWRSHANLYLHSQKLCQQQLFPVSHQEHLSRHESASTSDTSSDSSITTEEDEDRTKVHLAVGGRDKITRKHPGYDLASEGQRSYEASTPDYTAVKSVDKQDVEHVQVFTVMQVECETVKTHLVIKAGLKWSVLEKDLSPSGGELSHNLLLCSETSEASQSTDMSTSCLPRAELSAMQRVEEICGFQGFINQIYVYSFGSQEVPPPQHALESSETLTYQNFT</sequence>
<protein>
    <submittedName>
        <fullName evidence="7">T-lymphocyte surface antigen Ly-9</fullName>
    </submittedName>
</protein>
<keyword evidence="4" id="KW-0325">Glycoprotein</keyword>
<dbReference type="GO" id="GO:0042110">
    <property type="term" value="P:T cell activation"/>
    <property type="evidence" value="ECO:0007669"/>
    <property type="project" value="TreeGrafter"/>
</dbReference>
<feature type="compositionally biased region" description="Low complexity" evidence="5">
    <location>
        <begin position="305"/>
        <end position="317"/>
    </location>
</feature>
<feature type="domain" description="Immunoglobulin" evidence="6">
    <location>
        <begin position="19"/>
        <end position="118"/>
    </location>
</feature>
<keyword evidence="3" id="KW-0472">Membrane</keyword>
<keyword evidence="8" id="KW-1185">Reference proteome</keyword>
<evidence type="ECO:0000313" key="7">
    <source>
        <dbReference type="EMBL" id="KFO18139.1"/>
    </source>
</evidence>
<dbReference type="Gene3D" id="2.60.40.10">
    <property type="entry name" value="Immunoglobulins"/>
    <property type="match status" value="3"/>
</dbReference>